<dbReference type="EMBL" id="QSTF01000011">
    <property type="protein sequence ID" value="RGM40959.1"/>
    <property type="molecule type" value="Genomic_DNA"/>
</dbReference>
<protein>
    <submittedName>
        <fullName evidence="1">Uncharacterized protein</fullName>
    </submittedName>
</protein>
<evidence type="ECO:0000313" key="2">
    <source>
        <dbReference type="Proteomes" id="UP000260780"/>
    </source>
</evidence>
<dbReference type="RefSeq" id="WP_117747686.1">
    <property type="nucleotide sequence ID" value="NZ_DXPM01000053.1"/>
</dbReference>
<name>A0A3E4WFI0_9BACT</name>
<accession>A0A3E4WFI0</accession>
<organism evidence="1 2">
    <name type="scientific">Phocaeicola plebeius</name>
    <dbReference type="NCBI Taxonomy" id="310297"/>
    <lineage>
        <taxon>Bacteria</taxon>
        <taxon>Pseudomonadati</taxon>
        <taxon>Bacteroidota</taxon>
        <taxon>Bacteroidia</taxon>
        <taxon>Bacteroidales</taxon>
        <taxon>Bacteroidaceae</taxon>
        <taxon>Phocaeicola</taxon>
    </lineage>
</organism>
<sequence length="134" mass="15204">MGKKPDISKFREVLHKTGGNLSKVAAVFNVTRKTVYDWARTDCQFKDAITDERGSLVDECLVSARVLALGIPEKDENGNFIGWRERPDGYMIRYLLSTLGRKEGFGDREDEDADIPKDIDHGISIDSWIKDKLK</sequence>
<proteinExistence type="predicted"/>
<comment type="caution">
    <text evidence="1">The sequence shown here is derived from an EMBL/GenBank/DDBJ whole genome shotgun (WGS) entry which is preliminary data.</text>
</comment>
<dbReference type="AlphaFoldDB" id="A0A3E4WFI0"/>
<reference evidence="1 2" key="1">
    <citation type="submission" date="2018-08" db="EMBL/GenBank/DDBJ databases">
        <title>A genome reference for cultivated species of the human gut microbiota.</title>
        <authorList>
            <person name="Zou Y."/>
            <person name="Xue W."/>
            <person name="Luo G."/>
        </authorList>
    </citation>
    <scope>NUCLEOTIDE SEQUENCE [LARGE SCALE GENOMIC DNA]</scope>
    <source>
        <strain evidence="1 2">OM08-14</strain>
    </source>
</reference>
<gene>
    <name evidence="1" type="ORF">DXC17_06220</name>
</gene>
<dbReference type="Proteomes" id="UP000260780">
    <property type="component" value="Unassembled WGS sequence"/>
</dbReference>
<evidence type="ECO:0000313" key="1">
    <source>
        <dbReference type="EMBL" id="RGM40959.1"/>
    </source>
</evidence>